<protein>
    <submittedName>
        <fullName evidence="1">Uncharacterized protein</fullName>
    </submittedName>
</protein>
<gene>
    <name evidence="1" type="ORF">JOH49_009525</name>
</gene>
<accession>A0A8I1YHU3</accession>
<evidence type="ECO:0000313" key="2">
    <source>
        <dbReference type="Proteomes" id="UP000673383"/>
    </source>
</evidence>
<comment type="caution">
    <text evidence="1">The sequence shown here is derived from an EMBL/GenBank/DDBJ whole genome shotgun (WGS) entry which is preliminary data.</text>
</comment>
<dbReference type="AlphaFoldDB" id="A0A8I1YHU3"/>
<dbReference type="EMBL" id="JAFICZ010000001">
    <property type="protein sequence ID" value="MBP1299772.1"/>
    <property type="molecule type" value="Genomic_DNA"/>
</dbReference>
<proteinExistence type="predicted"/>
<dbReference type="RefSeq" id="WP_311990259.1">
    <property type="nucleotide sequence ID" value="NZ_JAFICZ010000001.1"/>
</dbReference>
<evidence type="ECO:0000313" key="1">
    <source>
        <dbReference type="EMBL" id="MBP1299772.1"/>
    </source>
</evidence>
<organism evidence="1 2">
    <name type="scientific">Bradyrhizobium elkanii</name>
    <dbReference type="NCBI Taxonomy" id="29448"/>
    <lineage>
        <taxon>Bacteria</taxon>
        <taxon>Pseudomonadati</taxon>
        <taxon>Pseudomonadota</taxon>
        <taxon>Alphaproteobacteria</taxon>
        <taxon>Hyphomicrobiales</taxon>
        <taxon>Nitrobacteraceae</taxon>
        <taxon>Bradyrhizobium</taxon>
    </lineage>
</organism>
<dbReference type="Proteomes" id="UP000673383">
    <property type="component" value="Unassembled WGS sequence"/>
</dbReference>
<sequence>MSSQDMMIQLFELSSRGSAPRIVFVGRNRAGHWVAREQRGAFGGSFVDRAQALKYALHKNGRHPESIIEVTREIELDIRTNPSHAEFDDCGADCWTRCPLCHWTLVKKIE</sequence>
<reference evidence="1" key="1">
    <citation type="submission" date="2021-02" db="EMBL/GenBank/DDBJ databases">
        <title>Genomic Encyclopedia of Type Strains, Phase IV (KMG-V): Genome sequencing to study the core and pangenomes of soil and plant-associated prokaryotes.</title>
        <authorList>
            <person name="Whitman W."/>
        </authorList>
    </citation>
    <scope>NUCLEOTIDE SEQUENCE</scope>
    <source>
        <strain evidence="1">USDA 406</strain>
    </source>
</reference>
<name>A0A8I1YHU3_BRAEL</name>